<proteinExistence type="predicted"/>
<evidence type="ECO:0000313" key="3">
    <source>
        <dbReference type="EMBL" id="CAJ0927226.1"/>
    </source>
</evidence>
<protein>
    <recommendedName>
        <fullName evidence="2">Microtubule-associated protein 1A/B/S-like MBL-like domain-containing protein</fullName>
    </recommendedName>
</protein>
<feature type="domain" description="Microtubule-associated protein 1A/B/S-like MBL-like" evidence="2">
    <location>
        <begin position="1"/>
        <end position="98"/>
    </location>
</feature>
<dbReference type="EMBL" id="CAUEEQ010004369">
    <property type="protein sequence ID" value="CAJ0927226.1"/>
    <property type="molecule type" value="Genomic_DNA"/>
</dbReference>
<organism evidence="3 4">
    <name type="scientific">Ranitomeya imitator</name>
    <name type="common">mimic poison frog</name>
    <dbReference type="NCBI Taxonomy" id="111125"/>
    <lineage>
        <taxon>Eukaryota</taxon>
        <taxon>Metazoa</taxon>
        <taxon>Chordata</taxon>
        <taxon>Craniata</taxon>
        <taxon>Vertebrata</taxon>
        <taxon>Euteleostomi</taxon>
        <taxon>Amphibia</taxon>
        <taxon>Batrachia</taxon>
        <taxon>Anura</taxon>
        <taxon>Neobatrachia</taxon>
        <taxon>Hyloidea</taxon>
        <taxon>Dendrobatidae</taxon>
        <taxon>Dendrobatinae</taxon>
        <taxon>Ranitomeya</taxon>
    </lineage>
</organism>
<reference evidence="3" key="1">
    <citation type="submission" date="2023-07" db="EMBL/GenBank/DDBJ databases">
        <authorList>
            <person name="Stuckert A."/>
        </authorList>
    </citation>
    <scope>NUCLEOTIDE SEQUENCE</scope>
</reference>
<dbReference type="Pfam" id="PF25281">
    <property type="entry name" value="MBL_MAP1B"/>
    <property type="match status" value="1"/>
</dbReference>
<name>A0ABN9L137_9NEOB</name>
<sequence>MGVGRLEMYILNPVKGSKDLEAFKMWLGNEEHRTLDLPLTSLTSACALLVWHPSAPSGRIVRVLFPGCTPQDKILKGLEKLKDLDFLKDPVITRKDLDIMGCSHVERVGAKPSRTDSRESLGSGSGRLSVEPKLGSGKEKPFTVQKKELRSDGKERSKTLVETSKELGTEGEKQKESKGKMETVSEKLKPESRLKTVKEKILVKKEQTKDEKKSLKKDEIQEYKKKEGVRSEAKKDLRPSYNDSKTETSRRAIKETKVEEKNSRIGVKDIE</sequence>
<dbReference type="InterPro" id="IPR057480">
    <property type="entry name" value="MAP1A/B/S-like_MBL"/>
</dbReference>
<feature type="region of interest" description="Disordered" evidence="1">
    <location>
        <begin position="108"/>
        <end position="191"/>
    </location>
</feature>
<feature type="compositionally biased region" description="Low complexity" evidence="1">
    <location>
        <begin position="120"/>
        <end position="129"/>
    </location>
</feature>
<evidence type="ECO:0000259" key="2">
    <source>
        <dbReference type="Pfam" id="PF25281"/>
    </source>
</evidence>
<feature type="compositionally biased region" description="Basic and acidic residues" evidence="1">
    <location>
        <begin position="136"/>
        <end position="191"/>
    </location>
</feature>
<feature type="region of interest" description="Disordered" evidence="1">
    <location>
        <begin position="224"/>
        <end position="271"/>
    </location>
</feature>
<accession>A0ABN9L137</accession>
<comment type="caution">
    <text evidence="3">The sequence shown here is derived from an EMBL/GenBank/DDBJ whole genome shotgun (WGS) entry which is preliminary data.</text>
</comment>
<dbReference type="PANTHER" id="PTHR13843">
    <property type="entry name" value="MICROTUBULE-ASSOCIATED PROTEIN"/>
    <property type="match status" value="1"/>
</dbReference>
<dbReference type="InterPro" id="IPR026074">
    <property type="entry name" value="MAP1"/>
</dbReference>
<dbReference type="Proteomes" id="UP001176940">
    <property type="component" value="Unassembled WGS sequence"/>
</dbReference>
<dbReference type="PANTHER" id="PTHR13843:SF11">
    <property type="entry name" value="MICROTUBULE-ASSOCIATED PROTEIN 1S"/>
    <property type="match status" value="1"/>
</dbReference>
<feature type="compositionally biased region" description="Basic and acidic residues" evidence="1">
    <location>
        <begin position="108"/>
        <end position="119"/>
    </location>
</feature>
<keyword evidence="4" id="KW-1185">Reference proteome</keyword>
<gene>
    <name evidence="3" type="ORF">RIMI_LOCUS2993096</name>
</gene>
<evidence type="ECO:0000256" key="1">
    <source>
        <dbReference type="SAM" id="MobiDB-lite"/>
    </source>
</evidence>
<evidence type="ECO:0000313" key="4">
    <source>
        <dbReference type="Proteomes" id="UP001176940"/>
    </source>
</evidence>